<comment type="subcellular location">
    <subcellularLocation>
        <location evidence="6">Cell membrane</location>
        <topology evidence="6">Multi-pass membrane protein</topology>
    </subcellularLocation>
    <subcellularLocation>
        <location evidence="1">Membrane</location>
        <topology evidence="1">Multi-pass membrane protein</topology>
    </subcellularLocation>
</comment>
<dbReference type="FunFam" id="1.10.3720.10:FF:000001">
    <property type="entry name" value="Glycine betaine ABC transporter, permease"/>
    <property type="match status" value="1"/>
</dbReference>
<feature type="transmembrane region" description="Helical" evidence="6">
    <location>
        <begin position="52"/>
        <end position="72"/>
    </location>
</feature>
<evidence type="ECO:0000256" key="1">
    <source>
        <dbReference type="ARBA" id="ARBA00004141"/>
    </source>
</evidence>
<evidence type="ECO:0000256" key="4">
    <source>
        <dbReference type="ARBA" id="ARBA00022989"/>
    </source>
</evidence>
<keyword evidence="9" id="KW-1185">Reference proteome</keyword>
<dbReference type="OrthoDB" id="9801163at2"/>
<reference evidence="8 9" key="1">
    <citation type="submission" date="2019-03" db="EMBL/GenBank/DDBJ databases">
        <title>Genomic Encyclopedia of Type Strains, Phase IV (KMG-IV): sequencing the most valuable type-strain genomes for metagenomic binning, comparative biology and taxonomic classification.</title>
        <authorList>
            <person name="Goeker M."/>
        </authorList>
    </citation>
    <scope>NUCLEOTIDE SEQUENCE [LARGE SCALE GENOMIC DNA]</scope>
    <source>
        <strain evidence="8 9">DSM 19377</strain>
    </source>
</reference>
<dbReference type="GO" id="GO:0055085">
    <property type="term" value="P:transmembrane transport"/>
    <property type="evidence" value="ECO:0007669"/>
    <property type="project" value="InterPro"/>
</dbReference>
<gene>
    <name evidence="8" type="ORF">EV207_110108</name>
</gene>
<dbReference type="PANTHER" id="PTHR30177">
    <property type="entry name" value="GLYCINE BETAINE/L-PROLINE TRANSPORT SYSTEM PERMEASE PROTEIN PROW"/>
    <property type="match status" value="1"/>
</dbReference>
<evidence type="ECO:0000256" key="6">
    <source>
        <dbReference type="RuleBase" id="RU363032"/>
    </source>
</evidence>
<accession>A0A4R2P4B5</accession>
<keyword evidence="2 6" id="KW-0813">Transport</keyword>
<dbReference type="PROSITE" id="PS50928">
    <property type="entry name" value="ABC_TM1"/>
    <property type="match status" value="1"/>
</dbReference>
<dbReference type="InterPro" id="IPR035906">
    <property type="entry name" value="MetI-like_sf"/>
</dbReference>
<dbReference type="RefSeq" id="WP_132745841.1">
    <property type="nucleotide sequence ID" value="NZ_SLXK01000010.1"/>
</dbReference>
<comment type="caution">
    <text evidence="8">The sequence shown here is derived from an EMBL/GenBank/DDBJ whole genome shotgun (WGS) entry which is preliminary data.</text>
</comment>
<evidence type="ECO:0000313" key="9">
    <source>
        <dbReference type="Proteomes" id="UP000295416"/>
    </source>
</evidence>
<protein>
    <submittedName>
        <fullName evidence="8">Osmoprotectant transport system permease protein</fullName>
    </submittedName>
</protein>
<feature type="transmembrane region" description="Helical" evidence="6">
    <location>
        <begin position="175"/>
        <end position="196"/>
    </location>
</feature>
<dbReference type="InterPro" id="IPR000515">
    <property type="entry name" value="MetI-like"/>
</dbReference>
<dbReference type="CDD" id="cd06261">
    <property type="entry name" value="TM_PBP2"/>
    <property type="match status" value="1"/>
</dbReference>
<dbReference type="InterPro" id="IPR051204">
    <property type="entry name" value="ABC_transp_perm/SBD"/>
</dbReference>
<keyword evidence="5 6" id="KW-0472">Membrane</keyword>
<feature type="transmembrane region" description="Helical" evidence="6">
    <location>
        <begin position="208"/>
        <end position="227"/>
    </location>
</feature>
<feature type="domain" description="ABC transmembrane type-1" evidence="7">
    <location>
        <begin position="46"/>
        <end position="227"/>
    </location>
</feature>
<dbReference type="PANTHER" id="PTHR30177:SF4">
    <property type="entry name" value="OSMOPROTECTANT IMPORT PERMEASE PROTEIN OSMW"/>
    <property type="match status" value="1"/>
</dbReference>
<proteinExistence type="inferred from homology"/>
<keyword evidence="4 6" id="KW-1133">Transmembrane helix</keyword>
<dbReference type="Gene3D" id="1.10.3720.10">
    <property type="entry name" value="MetI-like"/>
    <property type="match status" value="1"/>
</dbReference>
<name>A0A4R2P4B5_9BACL</name>
<keyword evidence="3 6" id="KW-0812">Transmembrane</keyword>
<dbReference type="Pfam" id="PF00528">
    <property type="entry name" value="BPD_transp_1"/>
    <property type="match status" value="1"/>
</dbReference>
<dbReference type="Proteomes" id="UP000295416">
    <property type="component" value="Unassembled WGS sequence"/>
</dbReference>
<dbReference type="GO" id="GO:0005886">
    <property type="term" value="C:plasma membrane"/>
    <property type="evidence" value="ECO:0007669"/>
    <property type="project" value="UniProtKB-SubCell"/>
</dbReference>
<evidence type="ECO:0000256" key="5">
    <source>
        <dbReference type="ARBA" id="ARBA00023136"/>
    </source>
</evidence>
<dbReference type="AlphaFoldDB" id="A0A4R2P4B5"/>
<evidence type="ECO:0000313" key="8">
    <source>
        <dbReference type="EMBL" id="TCP29487.1"/>
    </source>
</evidence>
<sequence length="246" mass="26930">MSRKKLITNVVRYVLYALMVLFFIWALQHHYLASIFTESDKFFVMLKQHLKLVVVSSFLAIIIAVPAGIIVTRKSFKKAEWLVSNVANLGQTIPSIAVLALMMGVLGLGFKTAIFALFIYSLLPIYRNTVAGINSVNDKLIDAAKGMGFKPYQILFRIELPNAAYSIIAGARTAIVLNIGTAALAFLIGGGGFGTWIFTGISLFNNDLLLSGAVPVILLAIMADYLLRLLEYLLVPKGVRRSAKTS</sequence>
<dbReference type="EMBL" id="SLXK01000010">
    <property type="protein sequence ID" value="TCP29487.1"/>
    <property type="molecule type" value="Genomic_DNA"/>
</dbReference>
<dbReference type="GO" id="GO:0031460">
    <property type="term" value="P:glycine betaine transport"/>
    <property type="evidence" value="ECO:0007669"/>
    <property type="project" value="TreeGrafter"/>
</dbReference>
<evidence type="ECO:0000256" key="2">
    <source>
        <dbReference type="ARBA" id="ARBA00022448"/>
    </source>
</evidence>
<feature type="transmembrane region" description="Helical" evidence="6">
    <location>
        <begin position="92"/>
        <end position="120"/>
    </location>
</feature>
<feature type="transmembrane region" description="Helical" evidence="6">
    <location>
        <begin position="13"/>
        <end position="32"/>
    </location>
</feature>
<organism evidence="8 9">
    <name type="scientific">Scopulibacillus darangshiensis</name>
    <dbReference type="NCBI Taxonomy" id="442528"/>
    <lineage>
        <taxon>Bacteria</taxon>
        <taxon>Bacillati</taxon>
        <taxon>Bacillota</taxon>
        <taxon>Bacilli</taxon>
        <taxon>Bacillales</taxon>
        <taxon>Sporolactobacillaceae</taxon>
        <taxon>Scopulibacillus</taxon>
    </lineage>
</organism>
<evidence type="ECO:0000259" key="7">
    <source>
        <dbReference type="PROSITE" id="PS50928"/>
    </source>
</evidence>
<evidence type="ECO:0000256" key="3">
    <source>
        <dbReference type="ARBA" id="ARBA00022692"/>
    </source>
</evidence>
<dbReference type="SUPFAM" id="SSF161098">
    <property type="entry name" value="MetI-like"/>
    <property type="match status" value="1"/>
</dbReference>
<comment type="similarity">
    <text evidence="6">Belongs to the binding-protein-dependent transport system permease family.</text>
</comment>